<evidence type="ECO:0000256" key="1">
    <source>
        <dbReference type="ARBA" id="ARBA00004477"/>
    </source>
</evidence>
<feature type="domain" description="Reticulon" evidence="9">
    <location>
        <begin position="388"/>
        <end position="573"/>
    </location>
</feature>
<keyword evidence="3 8" id="KW-0812">Transmembrane</keyword>
<evidence type="ECO:0000256" key="7">
    <source>
        <dbReference type="ARBA" id="ARBA00023136"/>
    </source>
</evidence>
<dbReference type="Gene3D" id="3.40.50.720">
    <property type="entry name" value="NAD(P)-binding Rossmann-like Domain"/>
    <property type="match status" value="1"/>
</dbReference>
<reference evidence="10" key="1">
    <citation type="submission" date="2024-02" db="EMBL/GenBank/DDBJ databases">
        <authorList>
            <consortium name="ELIXIR-Norway"/>
            <consortium name="Elixir Norway"/>
        </authorList>
    </citation>
    <scope>NUCLEOTIDE SEQUENCE</scope>
</reference>
<gene>
    <name evidence="10" type="ORF">CSSPTR1EN2_LOCUS2912</name>
</gene>
<evidence type="ECO:0000256" key="2">
    <source>
        <dbReference type="ARBA" id="ARBA00009219"/>
    </source>
</evidence>
<dbReference type="PROSITE" id="PS50845">
    <property type="entry name" value="RETICULON"/>
    <property type="match status" value="1"/>
</dbReference>
<sequence length="573" mass="63292">MGEEQVCAVTGGRGFAARHLVLKLLEEGRFVVRILDLAPELTLSPEEQDGPLSRALAAGRAHYKCADLRDKEQVVEALKGGVAVVFHMAAPDSSINSFKLHFDVTVTGTRNVIEACWECGVKKLVHTSSPSVVFDGIHSIVNGDESLPIPDTHNDFYSDAKAHAEGLVLSANGKQGLLTCAVRPSGIFGPGDRLAIPAFAANARAGKLKFIVGDGENMFDWTYVENVAHAHLCAERALVPGEIEGDYVASGKAYFITNLEPIKFWGFVSTIIQGLGYPKPKYHIPISVILPLAQMVDWIAKQLAPLGVKPPSNFSAARMRIVTTTRTFNCDRAVKLLGYKPVVTLEEGIRRTVESYPHLRADVVEAPVTARGVKRPSRTQALLGNNSVADVLLWKNPKMSVGVLVGLLSVIYLVCASGYTLISLLANFLFFALIILFISSYLPDTLFGISLPKTLPPSSYELSEQSAQQIALALRSLWNLFVVGLERIAHEKDFILLFKLVLLLRVLKFFGKFTFQTFLSLSLFAAFTIPYLYEQHEEEFEKLWALAWETFGSYWKLIISRLPGKFQGWLEHK</sequence>
<dbReference type="EMBL" id="OZ019902">
    <property type="protein sequence ID" value="CAK9195213.1"/>
    <property type="molecule type" value="Genomic_DNA"/>
</dbReference>
<feature type="transmembrane region" description="Helical" evidence="8">
    <location>
        <begin position="509"/>
        <end position="533"/>
    </location>
</feature>
<comment type="subcellular location">
    <subcellularLocation>
        <location evidence="1 8">Endoplasmic reticulum membrane</location>
        <topology evidence="1 8">Multi-pass membrane protein</topology>
    </subcellularLocation>
</comment>
<dbReference type="InterPro" id="IPR003388">
    <property type="entry name" value="Reticulon"/>
</dbReference>
<keyword evidence="5 8" id="KW-1133">Transmembrane helix</keyword>
<name>A0ABP0TJ82_9BRYO</name>
<protein>
    <recommendedName>
        <fullName evidence="8">Reticulon-like protein</fullName>
    </recommendedName>
</protein>
<dbReference type="Proteomes" id="UP001497512">
    <property type="component" value="Chromosome 10"/>
</dbReference>
<dbReference type="PANTHER" id="PTHR43245">
    <property type="entry name" value="BIFUNCTIONAL POLYMYXIN RESISTANCE PROTEIN ARNA"/>
    <property type="match status" value="1"/>
</dbReference>
<evidence type="ECO:0000256" key="5">
    <source>
        <dbReference type="ARBA" id="ARBA00022989"/>
    </source>
</evidence>
<feature type="transmembrane region" description="Helical" evidence="8">
    <location>
        <begin position="428"/>
        <end position="449"/>
    </location>
</feature>
<keyword evidence="4 8" id="KW-0256">Endoplasmic reticulum</keyword>
<evidence type="ECO:0000313" key="11">
    <source>
        <dbReference type="Proteomes" id="UP001497512"/>
    </source>
</evidence>
<keyword evidence="7 8" id="KW-0472">Membrane</keyword>
<evidence type="ECO:0000256" key="6">
    <source>
        <dbReference type="ARBA" id="ARBA00023002"/>
    </source>
</evidence>
<organism evidence="10 11">
    <name type="scientific">Sphagnum troendelagicum</name>
    <dbReference type="NCBI Taxonomy" id="128251"/>
    <lineage>
        <taxon>Eukaryota</taxon>
        <taxon>Viridiplantae</taxon>
        <taxon>Streptophyta</taxon>
        <taxon>Embryophyta</taxon>
        <taxon>Bryophyta</taxon>
        <taxon>Sphagnophytina</taxon>
        <taxon>Sphagnopsida</taxon>
        <taxon>Sphagnales</taxon>
        <taxon>Sphagnaceae</taxon>
        <taxon>Sphagnum</taxon>
    </lineage>
</organism>
<keyword evidence="6" id="KW-0560">Oxidoreductase</keyword>
<evidence type="ECO:0000256" key="4">
    <source>
        <dbReference type="ARBA" id="ARBA00022824"/>
    </source>
</evidence>
<evidence type="ECO:0000313" key="10">
    <source>
        <dbReference type="EMBL" id="CAK9195213.1"/>
    </source>
</evidence>
<evidence type="ECO:0000256" key="3">
    <source>
        <dbReference type="ARBA" id="ARBA00022692"/>
    </source>
</evidence>
<dbReference type="Pfam" id="PF02453">
    <property type="entry name" value="Reticulon"/>
    <property type="match status" value="1"/>
</dbReference>
<comment type="similarity">
    <text evidence="2">Belongs to the 3-beta-HSD family.</text>
</comment>
<dbReference type="Pfam" id="PF01073">
    <property type="entry name" value="3Beta_HSD"/>
    <property type="match status" value="1"/>
</dbReference>
<dbReference type="InterPro" id="IPR036291">
    <property type="entry name" value="NAD(P)-bd_dom_sf"/>
</dbReference>
<proteinExistence type="inferred from homology"/>
<dbReference type="InterPro" id="IPR002225">
    <property type="entry name" value="3Beta_OHSteriod_DH/Estase"/>
</dbReference>
<accession>A0ABP0TJ82</accession>
<keyword evidence="11" id="KW-1185">Reference proteome</keyword>
<dbReference type="InterPro" id="IPR050177">
    <property type="entry name" value="Lipid_A_modif_metabolic_enz"/>
</dbReference>
<feature type="transmembrane region" description="Helical" evidence="8">
    <location>
        <begin position="401"/>
        <end position="422"/>
    </location>
</feature>
<dbReference type="PANTHER" id="PTHR43245:SF51">
    <property type="entry name" value="SHORT CHAIN DEHYDROGENASE_REDUCTASE FAMILY 42E, MEMBER 2"/>
    <property type="match status" value="1"/>
</dbReference>
<evidence type="ECO:0000256" key="8">
    <source>
        <dbReference type="RuleBase" id="RU363132"/>
    </source>
</evidence>
<evidence type="ECO:0000259" key="9">
    <source>
        <dbReference type="PROSITE" id="PS50845"/>
    </source>
</evidence>
<dbReference type="SUPFAM" id="SSF51735">
    <property type="entry name" value="NAD(P)-binding Rossmann-fold domains"/>
    <property type="match status" value="1"/>
</dbReference>